<evidence type="ECO:0000256" key="1">
    <source>
        <dbReference type="SAM" id="MobiDB-lite"/>
    </source>
</evidence>
<dbReference type="Proteomes" id="UP001234989">
    <property type="component" value="Chromosome 1"/>
</dbReference>
<evidence type="ECO:0000313" key="3">
    <source>
        <dbReference type="Proteomes" id="UP001234989"/>
    </source>
</evidence>
<feature type="region of interest" description="Disordered" evidence="1">
    <location>
        <begin position="130"/>
        <end position="170"/>
    </location>
</feature>
<gene>
    <name evidence="2" type="ORF">MTR67_001846</name>
</gene>
<proteinExistence type="predicted"/>
<sequence length="249" mass="28468">VSSGHDHSGRAVDCTSYNPNGNTIAARIQDFTRMNPPEFYDSRMEEDPQEFMDGWKDDKGVDAGLMDWKKLVVVFLDRFFPLELREAKDRMSKFVTSVEETIVKEYRTSMLIKEMNISRLMTHAQLIEKEKVKESARESPAQSPASTPEPKFRQENGDMAPGSKSQGSVTSGRTFLVEGEQVHIQPHPLLVPQNPTSDRRKEIVHQALNPRVVSLVVVPFWHQVEGMPRHQTAQNRFYALQIQQDEEDS</sequence>
<organism evidence="2 3">
    <name type="scientific">Solanum verrucosum</name>
    <dbReference type="NCBI Taxonomy" id="315347"/>
    <lineage>
        <taxon>Eukaryota</taxon>
        <taxon>Viridiplantae</taxon>
        <taxon>Streptophyta</taxon>
        <taxon>Embryophyta</taxon>
        <taxon>Tracheophyta</taxon>
        <taxon>Spermatophyta</taxon>
        <taxon>Magnoliopsida</taxon>
        <taxon>eudicotyledons</taxon>
        <taxon>Gunneridae</taxon>
        <taxon>Pentapetalae</taxon>
        <taxon>asterids</taxon>
        <taxon>lamiids</taxon>
        <taxon>Solanales</taxon>
        <taxon>Solanaceae</taxon>
        <taxon>Solanoideae</taxon>
        <taxon>Solaneae</taxon>
        <taxon>Solanum</taxon>
    </lineage>
</organism>
<dbReference type="AlphaFoldDB" id="A0AAF0PPX7"/>
<dbReference type="EMBL" id="CP133612">
    <property type="protein sequence ID" value="WMV08461.1"/>
    <property type="molecule type" value="Genomic_DNA"/>
</dbReference>
<keyword evidence="3" id="KW-1185">Reference proteome</keyword>
<evidence type="ECO:0000313" key="2">
    <source>
        <dbReference type="EMBL" id="WMV08461.1"/>
    </source>
</evidence>
<name>A0AAF0PPX7_SOLVR</name>
<feature type="non-terminal residue" evidence="2">
    <location>
        <position position="1"/>
    </location>
</feature>
<reference evidence="2" key="1">
    <citation type="submission" date="2023-08" db="EMBL/GenBank/DDBJ databases">
        <title>A de novo genome assembly of Solanum verrucosum Schlechtendal, a Mexican diploid species geographically isolated from the other diploid A-genome species in potato relatives.</title>
        <authorList>
            <person name="Hosaka K."/>
        </authorList>
    </citation>
    <scope>NUCLEOTIDE SEQUENCE</scope>
    <source>
        <tissue evidence="2">Young leaves</tissue>
    </source>
</reference>
<protein>
    <submittedName>
        <fullName evidence="2">Uncharacterized protein</fullName>
    </submittedName>
</protein>
<accession>A0AAF0PPX7</accession>